<dbReference type="AlphaFoldDB" id="A0AA42CF82"/>
<evidence type="ECO:0000256" key="5">
    <source>
        <dbReference type="SAM" id="MobiDB-lite"/>
    </source>
</evidence>
<name>A0AA42CF82_9PROT</name>
<dbReference type="InterPro" id="IPR002104">
    <property type="entry name" value="Integrase_catalytic"/>
</dbReference>
<accession>A0AA42CF82</accession>
<dbReference type="InterPro" id="IPR010998">
    <property type="entry name" value="Integrase_recombinase_N"/>
</dbReference>
<sequence length="414" mass="43133">MSTDGACPRETDPPPAPGASLAAAAATGREKYRLDTDLLGPLEIPDGARAAELGDLTARAAVYASRARGDGTRRAYRSAWQAFSAWCRSLGREPLAGDPDTVAMYAVRRADDGLAVSTLRVHLAAIRTAHLLAGISLDLRHPRLAMVIDGITRAKGTRPRRQAAPAVPAVLRPMLLSVAASGGANVAGEASLTRPASVAGAAPGARQAIVAREALGARQRAMLLLGFGAALRRSELVGLALGDVEIVPGRGLRLLLRRSKTDPHGAGQLVAVCANPDEPGFCPSAALEAWLAHRHLAADLDWTASPSARAQRPLFCAVTKAGKPTGAKLSDKAVARLVKQAAAAAGLDPALYSGHSLRAGLATAAADQGAGLAELMRQTRHKSTEVALGYLRPAELWRNNVTEKLFRAHGDKNG</sequence>
<proteinExistence type="predicted"/>
<dbReference type="Gene3D" id="1.10.150.130">
    <property type="match status" value="1"/>
</dbReference>
<dbReference type="InterPro" id="IPR044068">
    <property type="entry name" value="CB"/>
</dbReference>
<evidence type="ECO:0000259" key="7">
    <source>
        <dbReference type="PROSITE" id="PS51900"/>
    </source>
</evidence>
<evidence type="ECO:0000313" key="8">
    <source>
        <dbReference type="EMBL" id="MCW3476254.1"/>
    </source>
</evidence>
<keyword evidence="3" id="KW-0233">DNA recombination</keyword>
<evidence type="ECO:0000313" key="9">
    <source>
        <dbReference type="Proteomes" id="UP001165679"/>
    </source>
</evidence>
<evidence type="ECO:0000256" key="3">
    <source>
        <dbReference type="ARBA" id="ARBA00023172"/>
    </source>
</evidence>
<keyword evidence="9" id="KW-1185">Reference proteome</keyword>
<dbReference type="PROSITE" id="PS51900">
    <property type="entry name" value="CB"/>
    <property type="match status" value="1"/>
</dbReference>
<dbReference type="SUPFAM" id="SSF56349">
    <property type="entry name" value="DNA breaking-rejoining enzymes"/>
    <property type="match status" value="1"/>
</dbReference>
<dbReference type="PROSITE" id="PS51898">
    <property type="entry name" value="TYR_RECOMBINASE"/>
    <property type="match status" value="1"/>
</dbReference>
<dbReference type="GO" id="GO:0006310">
    <property type="term" value="P:DNA recombination"/>
    <property type="evidence" value="ECO:0007669"/>
    <property type="project" value="UniProtKB-KW"/>
</dbReference>
<evidence type="ECO:0000256" key="2">
    <source>
        <dbReference type="ARBA" id="ARBA00023125"/>
    </source>
</evidence>
<dbReference type="InterPro" id="IPR013762">
    <property type="entry name" value="Integrase-like_cat_sf"/>
</dbReference>
<evidence type="ECO:0000259" key="6">
    <source>
        <dbReference type="PROSITE" id="PS51898"/>
    </source>
</evidence>
<feature type="domain" description="Tyr recombinase" evidence="6">
    <location>
        <begin position="191"/>
        <end position="403"/>
    </location>
</feature>
<dbReference type="EMBL" id="JAPDNT010000017">
    <property type="protein sequence ID" value="MCW3476254.1"/>
    <property type="molecule type" value="Genomic_DNA"/>
</dbReference>
<dbReference type="PANTHER" id="PTHR34605:SF4">
    <property type="entry name" value="DNA ADENINE METHYLTRANSFERASE"/>
    <property type="match status" value="1"/>
</dbReference>
<reference evidence="8" key="2">
    <citation type="submission" date="2022-10" db="EMBL/GenBank/DDBJ databases">
        <authorList>
            <person name="Trinh H.N."/>
        </authorList>
    </citation>
    <scope>NUCLEOTIDE SEQUENCE</scope>
    <source>
        <strain evidence="8">RN2-1</strain>
    </source>
</reference>
<dbReference type="InterPro" id="IPR011010">
    <property type="entry name" value="DNA_brk_join_enz"/>
</dbReference>
<organism evidence="8 9">
    <name type="scientific">Limobrevibacterium gyesilva</name>
    <dbReference type="NCBI Taxonomy" id="2991712"/>
    <lineage>
        <taxon>Bacteria</taxon>
        <taxon>Pseudomonadati</taxon>
        <taxon>Pseudomonadota</taxon>
        <taxon>Alphaproteobacteria</taxon>
        <taxon>Acetobacterales</taxon>
        <taxon>Acetobacteraceae</taxon>
        <taxon>Limobrevibacterium</taxon>
    </lineage>
</organism>
<comment type="caution">
    <text evidence="8">The sequence shown here is derived from an EMBL/GenBank/DDBJ whole genome shotgun (WGS) entry which is preliminary data.</text>
</comment>
<gene>
    <name evidence="8" type="ORF">OL599_16895</name>
</gene>
<dbReference type="GO" id="GO:0015074">
    <property type="term" value="P:DNA integration"/>
    <property type="evidence" value="ECO:0007669"/>
    <property type="project" value="UniProtKB-KW"/>
</dbReference>
<protein>
    <submittedName>
        <fullName evidence="8">Tyrosine-type recombinase/integrase</fullName>
    </submittedName>
</protein>
<dbReference type="Proteomes" id="UP001165679">
    <property type="component" value="Unassembled WGS sequence"/>
</dbReference>
<keyword evidence="1" id="KW-0229">DNA integration</keyword>
<dbReference type="InterPro" id="IPR052925">
    <property type="entry name" value="Phage_Integrase-like_Recomb"/>
</dbReference>
<dbReference type="GO" id="GO:0003677">
    <property type="term" value="F:DNA binding"/>
    <property type="evidence" value="ECO:0007669"/>
    <property type="project" value="UniProtKB-UniRule"/>
</dbReference>
<dbReference type="Pfam" id="PF00589">
    <property type="entry name" value="Phage_integrase"/>
    <property type="match status" value="1"/>
</dbReference>
<evidence type="ECO:0000256" key="4">
    <source>
        <dbReference type="PROSITE-ProRule" id="PRU01248"/>
    </source>
</evidence>
<evidence type="ECO:0000256" key="1">
    <source>
        <dbReference type="ARBA" id="ARBA00022908"/>
    </source>
</evidence>
<keyword evidence="2 4" id="KW-0238">DNA-binding</keyword>
<dbReference type="Gene3D" id="1.10.443.10">
    <property type="entry name" value="Intergrase catalytic core"/>
    <property type="match status" value="1"/>
</dbReference>
<feature type="region of interest" description="Disordered" evidence="5">
    <location>
        <begin position="1"/>
        <end position="20"/>
    </location>
</feature>
<feature type="domain" description="Core-binding (CB)" evidence="7">
    <location>
        <begin position="53"/>
        <end position="134"/>
    </location>
</feature>
<reference evidence="8" key="1">
    <citation type="submission" date="2022-09" db="EMBL/GenBank/DDBJ databases">
        <title>Rhodovastum sp. nov. RN2-1 isolated from soil in Seongnam, South Korea.</title>
        <authorList>
            <person name="Le N.T."/>
        </authorList>
    </citation>
    <scope>NUCLEOTIDE SEQUENCE</scope>
    <source>
        <strain evidence="8">RN2-1</strain>
    </source>
</reference>
<dbReference type="PANTHER" id="PTHR34605">
    <property type="entry name" value="PHAGE_INTEGRASE DOMAIN-CONTAINING PROTEIN"/>
    <property type="match status" value="1"/>
</dbReference>
<dbReference type="RefSeq" id="WP_264715020.1">
    <property type="nucleotide sequence ID" value="NZ_JAPDNT010000017.1"/>
</dbReference>
<dbReference type="SUPFAM" id="SSF47823">
    <property type="entry name" value="lambda integrase-like, N-terminal domain"/>
    <property type="match status" value="1"/>
</dbReference>